<comment type="pathway">
    <text evidence="1">Secondary metabolite biosynthesis; terpenoid biosynthesis.</text>
</comment>
<dbReference type="SUPFAM" id="SSF53756">
    <property type="entry name" value="UDP-Glycosyltransferase/glycogen phosphorylase"/>
    <property type="match status" value="1"/>
</dbReference>
<dbReference type="EMBL" id="OM837149">
    <property type="protein sequence ID" value="UXM20060.1"/>
    <property type="molecule type" value="mRNA"/>
</dbReference>
<evidence type="ECO:0000256" key="1">
    <source>
        <dbReference type="ARBA" id="ARBA00004721"/>
    </source>
</evidence>
<dbReference type="AlphaFoldDB" id="A0A977R8X1"/>
<protein>
    <submittedName>
        <fullName evidence="5">UGT36</fullName>
        <ecNumber evidence="5">2.4.1.1</ecNumber>
    </submittedName>
</protein>
<dbReference type="CDD" id="cd03784">
    <property type="entry name" value="GT1_Gtf-like"/>
    <property type="match status" value="1"/>
</dbReference>
<dbReference type="GO" id="GO:0080043">
    <property type="term" value="F:quercetin 3-O-glucosyltransferase activity"/>
    <property type="evidence" value="ECO:0007669"/>
    <property type="project" value="TreeGrafter"/>
</dbReference>
<keyword evidence="3 5" id="KW-0808">Transferase</keyword>
<evidence type="ECO:0000256" key="4">
    <source>
        <dbReference type="ARBA" id="ARBA00023229"/>
    </source>
</evidence>
<dbReference type="GO" id="GO:0080044">
    <property type="term" value="F:quercetin 7-O-glucosyltransferase activity"/>
    <property type="evidence" value="ECO:0007669"/>
    <property type="project" value="TreeGrafter"/>
</dbReference>
<comment type="similarity">
    <text evidence="2">Belongs to the UDP-glycosyltransferase family.</text>
</comment>
<reference evidence="5" key="1">
    <citation type="journal article" date="2022" name="ACS Synth. Biol.">
        <title>Key Glycosyltransferase Genes of Panax notoginseng: Identification and Engineering Yeast Construction of Rare Ginsenosides.</title>
        <authorList>
            <person name="Jiang Z."/>
            <person name="Gao H."/>
            <person name="Liu R."/>
            <person name="Xia M."/>
            <person name="Lu Y."/>
            <person name="Wang J."/>
            <person name="Chen X."/>
            <person name="Zhang Y."/>
            <person name="Li D."/>
            <person name="Tong Y."/>
            <person name="Liu P."/>
            <person name="Liu Y."/>
            <person name="Luo Y."/>
            <person name="Gao J."/>
            <person name="Yin Y."/>
            <person name="Huang L."/>
            <person name="Gao W."/>
        </authorList>
    </citation>
    <scope>NUCLEOTIDE SEQUENCE</scope>
</reference>
<dbReference type="PANTHER" id="PTHR11926">
    <property type="entry name" value="GLUCOSYL/GLUCURONOSYL TRANSFERASES"/>
    <property type="match status" value="1"/>
</dbReference>
<proteinExistence type="evidence at transcript level"/>
<organism evidence="5">
    <name type="scientific">Panax notoginseng</name>
    <name type="common">notoginseng</name>
    <dbReference type="NCBI Taxonomy" id="44586"/>
    <lineage>
        <taxon>Eukaryota</taxon>
        <taxon>Viridiplantae</taxon>
        <taxon>Streptophyta</taxon>
        <taxon>Embryophyta</taxon>
        <taxon>Tracheophyta</taxon>
        <taxon>Spermatophyta</taxon>
        <taxon>Magnoliopsida</taxon>
        <taxon>eudicotyledons</taxon>
        <taxon>Gunneridae</taxon>
        <taxon>Pentapetalae</taxon>
        <taxon>asterids</taxon>
        <taxon>campanulids</taxon>
        <taxon>Apiales</taxon>
        <taxon>Araliaceae</taxon>
        <taxon>Panax</taxon>
    </lineage>
</organism>
<evidence type="ECO:0000256" key="3">
    <source>
        <dbReference type="ARBA" id="ARBA00022679"/>
    </source>
</evidence>
<dbReference type="InterPro" id="IPR002213">
    <property type="entry name" value="UDP_glucos_trans"/>
</dbReference>
<evidence type="ECO:0000256" key="2">
    <source>
        <dbReference type="ARBA" id="ARBA00009995"/>
    </source>
</evidence>
<dbReference type="FunFam" id="3.40.50.2000:FF:000019">
    <property type="entry name" value="Glycosyltransferase"/>
    <property type="match status" value="1"/>
</dbReference>
<dbReference type="PANTHER" id="PTHR11926:SF1560">
    <property type="entry name" value="UDP-GLYCOSYLTRANSFERASE 74E1-RELATED"/>
    <property type="match status" value="1"/>
</dbReference>
<evidence type="ECO:0000313" key="5">
    <source>
        <dbReference type="EMBL" id="UXM20060.1"/>
    </source>
</evidence>
<keyword evidence="4" id="KW-0414">Isoprene biosynthesis</keyword>
<dbReference type="GO" id="GO:0046246">
    <property type="term" value="P:terpene biosynthetic process"/>
    <property type="evidence" value="ECO:0007669"/>
    <property type="project" value="UniProtKB-ARBA"/>
</dbReference>
<dbReference type="GO" id="GO:0004645">
    <property type="term" value="F:1,4-alpha-oligoglucan phosphorylase activity"/>
    <property type="evidence" value="ECO:0007669"/>
    <property type="project" value="UniProtKB-EC"/>
</dbReference>
<dbReference type="Gene3D" id="3.40.50.2000">
    <property type="entry name" value="Glycogen Phosphorylase B"/>
    <property type="match status" value="2"/>
</dbReference>
<dbReference type="EC" id="2.4.1.1" evidence="5"/>
<sequence length="454" mass="51163">MEREMLSKTHIMFIPFPAQGHMSPMTQFAKRLAWKGVRITIILPAEIRDSMQINNSLINTECISFDFDKDDGMPYSMQAYMGVVKLKVTNKLSDLLEKQKTNGFPVKLLVVDALYPSGVEMCHQLGVKGAPFFTQSCAIGAIYYNARLGKLKIPLEEGLSSVSLPSMPLMGRNDLPIVDSGPFLDLLEYFGNQFSDLDKADWIFFNTFDKIENEEAKWLSSHWPITTIGPTIPSMYLDKQLLNDKNYGINLFKPDVESCIKWLDARDPGSVVYASFGSLYNLGQDYMDEVAWGLLHSKYHFLWVVRESERRKLRSNFLLEAEEKGLIVSWCPQLQVLSHKSIGSFMTHCGWNSTLEALSLGVPMVSMPQWFDQTTNAKYIVDVWRIGVQVPTGEKGVVLRGEVAECIKDAMEGEVGKELRGNALKWKELAVEAMGEGGSSDKNIDAFLSKLVYT</sequence>
<dbReference type="GO" id="GO:0016135">
    <property type="term" value="P:saponin biosynthetic process"/>
    <property type="evidence" value="ECO:0007669"/>
    <property type="project" value="UniProtKB-ARBA"/>
</dbReference>
<keyword evidence="5" id="KW-0328">Glycosyltransferase</keyword>
<dbReference type="Pfam" id="PF00201">
    <property type="entry name" value="UDPGT"/>
    <property type="match status" value="1"/>
</dbReference>
<name>A0A977R8X1_9APIA</name>
<accession>A0A977R8X1</accession>